<dbReference type="Pfam" id="PF12281">
    <property type="entry name" value="NTP_transf_8"/>
    <property type="match status" value="1"/>
</dbReference>
<gene>
    <name evidence="3" type="ORF">ABB55_23960</name>
</gene>
<reference evidence="3 4" key="2">
    <citation type="submission" date="2015-10" db="EMBL/GenBank/DDBJ databases">
        <title>Draft Genome Sequence of Prosthecomicrobium hirschii ATCC 27832.</title>
        <authorList>
            <person name="Daniel J."/>
            <person name="Givan S.A."/>
            <person name="Brun Y.V."/>
            <person name="Brown P.J."/>
        </authorList>
    </citation>
    <scope>NUCLEOTIDE SEQUENCE [LARGE SCALE GENOMIC DNA]</scope>
    <source>
        <strain evidence="3 4">16</strain>
    </source>
</reference>
<feature type="region of interest" description="Disordered" evidence="1">
    <location>
        <begin position="66"/>
        <end position="85"/>
    </location>
</feature>
<evidence type="ECO:0000313" key="4">
    <source>
        <dbReference type="Proteomes" id="UP000048984"/>
    </source>
</evidence>
<dbReference type="AlphaFoldDB" id="A0A0P6W8G4"/>
<name>A0A0P6W8G4_9HYPH</name>
<dbReference type="EMBL" id="LJYW01000001">
    <property type="protein sequence ID" value="KPL54898.1"/>
    <property type="molecule type" value="Genomic_DNA"/>
</dbReference>
<dbReference type="InterPro" id="IPR058575">
    <property type="entry name" value="NTP_transf_8_dom"/>
</dbReference>
<accession>A0A0P6W8G4</accession>
<feature type="compositionally biased region" description="Basic and acidic residues" evidence="1">
    <location>
        <begin position="76"/>
        <end position="85"/>
    </location>
</feature>
<organism evidence="3 4">
    <name type="scientific">Prosthecodimorpha hirschii</name>
    <dbReference type="NCBI Taxonomy" id="665126"/>
    <lineage>
        <taxon>Bacteria</taxon>
        <taxon>Pseudomonadati</taxon>
        <taxon>Pseudomonadota</taxon>
        <taxon>Alphaproteobacteria</taxon>
        <taxon>Hyphomicrobiales</taxon>
        <taxon>Ancalomicrobiaceae</taxon>
        <taxon>Prosthecodimorpha</taxon>
    </lineage>
</organism>
<feature type="domain" description="Nucleotidyltransferase-like" evidence="2">
    <location>
        <begin position="124"/>
        <end position="330"/>
    </location>
</feature>
<evidence type="ECO:0000256" key="1">
    <source>
        <dbReference type="SAM" id="MobiDB-lite"/>
    </source>
</evidence>
<dbReference type="Proteomes" id="UP000048984">
    <property type="component" value="Unassembled WGS sequence"/>
</dbReference>
<proteinExistence type="predicted"/>
<comment type="caution">
    <text evidence="3">The sequence shown here is derived from an EMBL/GenBank/DDBJ whole genome shotgun (WGS) entry which is preliminary data.</text>
</comment>
<reference evidence="3 4" key="1">
    <citation type="submission" date="2015-09" db="EMBL/GenBank/DDBJ databases">
        <authorList>
            <person name="Jackson K.R."/>
            <person name="Lunt B.L."/>
            <person name="Fisher J.N.B."/>
            <person name="Gardner A.V."/>
            <person name="Bailey M.E."/>
            <person name="Deus L.M."/>
            <person name="Earl A.S."/>
            <person name="Gibby P.D."/>
            <person name="Hartmann K.A."/>
            <person name="Liu J.E."/>
            <person name="Manci A.M."/>
            <person name="Nielsen D.A."/>
            <person name="Solomon M.B."/>
            <person name="Breakwell D.P."/>
            <person name="Burnett S.H."/>
            <person name="Grose J.H."/>
        </authorList>
    </citation>
    <scope>NUCLEOTIDE SEQUENCE [LARGE SCALE GENOMIC DNA]</scope>
    <source>
        <strain evidence="3 4">16</strain>
    </source>
</reference>
<evidence type="ECO:0000313" key="3">
    <source>
        <dbReference type="EMBL" id="KPL54898.1"/>
    </source>
</evidence>
<dbReference type="STRING" id="665126.ABB55_23960"/>
<sequence>MSDLHKSNLIKDLSDDQARALIDARQAYEIAVAARRRAAAYDGTMYWNAVRGQDYLTRSVREPATRVRRNRSLGRRSPETEGMKARFDAGKAEADASLEAVEARLAVLARVNVALGLGRVPLQAARVMRAVDRAGLLGAGLRVVGTNAVYAYEAAAAVHLSSHLMATADLDLLFDARSRLRFSAQADLDERTLLAVLRQVDKSYRRLPRTFTAANDAGFMVDLIKPMRDPPWTRERETIGGADDLIAVEIEKLAWLESAPSFEAIAIDQRGLPLRIVAVDPRVFAIHKDWIAKDPARDPAKRQRDAGQARAVAEIVATRLLHLPFEAEALRMMPRELVEAAAPLFAAHRPPKLEW</sequence>
<evidence type="ECO:0000259" key="2">
    <source>
        <dbReference type="Pfam" id="PF12281"/>
    </source>
</evidence>
<keyword evidence="4" id="KW-1185">Reference proteome</keyword>
<protein>
    <recommendedName>
        <fullName evidence="2">Nucleotidyltransferase-like domain-containing protein</fullName>
    </recommendedName>
</protein>